<feature type="domain" description="Restriction endonuclease type IV Mrr" evidence="1">
    <location>
        <begin position="168"/>
        <end position="275"/>
    </location>
</feature>
<dbReference type="AlphaFoldDB" id="A0A3D8TYD4"/>
<reference evidence="2 3" key="1">
    <citation type="journal article" date="2017" name="Anaerobe">
        <title>Quantification, isolation and characterization of Bifidobacterium from the vaginal microbiomes of reproductive aged women.</title>
        <authorList>
            <person name="Freitas A.C."/>
            <person name="Hill J.E."/>
        </authorList>
    </citation>
    <scope>NUCLEOTIDE SEQUENCE [LARGE SCALE GENOMIC DNA]</scope>
    <source>
        <strain evidence="2 3">N6D05</strain>
    </source>
</reference>
<evidence type="ECO:0000259" key="1">
    <source>
        <dbReference type="Pfam" id="PF04471"/>
    </source>
</evidence>
<organism evidence="2 3">
    <name type="scientific">Bifidobacterium longum</name>
    <dbReference type="NCBI Taxonomy" id="216816"/>
    <lineage>
        <taxon>Bacteria</taxon>
        <taxon>Bacillati</taxon>
        <taxon>Actinomycetota</taxon>
        <taxon>Actinomycetes</taxon>
        <taxon>Bifidobacteriales</taxon>
        <taxon>Bifidobacteriaceae</taxon>
        <taxon>Bifidobacterium</taxon>
    </lineage>
</organism>
<gene>
    <name evidence="2" type="ORF">CE169_07010</name>
</gene>
<dbReference type="GO" id="GO:0009307">
    <property type="term" value="P:DNA restriction-modification system"/>
    <property type="evidence" value="ECO:0007669"/>
    <property type="project" value="InterPro"/>
</dbReference>
<dbReference type="Gene3D" id="3.40.1350.10">
    <property type="match status" value="1"/>
</dbReference>
<dbReference type="SUPFAM" id="SSF52980">
    <property type="entry name" value="Restriction endonuclease-like"/>
    <property type="match status" value="1"/>
</dbReference>
<dbReference type="InterPro" id="IPR007560">
    <property type="entry name" value="Restrct_endonuc_IV_Mrr"/>
</dbReference>
<evidence type="ECO:0000313" key="2">
    <source>
        <dbReference type="EMBL" id="RDX07882.1"/>
    </source>
</evidence>
<accession>A0A3D8TYD4</accession>
<comment type="caution">
    <text evidence="2">The sequence shown here is derived from an EMBL/GenBank/DDBJ whole genome shotgun (WGS) entry which is preliminary data.</text>
</comment>
<dbReference type="RefSeq" id="WP_081040208.1">
    <property type="nucleotide sequence ID" value="NZ_CAXVKO010000005.1"/>
</dbReference>
<dbReference type="Proteomes" id="UP000257074">
    <property type="component" value="Unassembled WGS sequence"/>
</dbReference>
<name>A0A3D8TYD4_BIFLN</name>
<proteinExistence type="predicted"/>
<evidence type="ECO:0000313" key="3">
    <source>
        <dbReference type="Proteomes" id="UP000257074"/>
    </source>
</evidence>
<dbReference type="InterPro" id="IPR011335">
    <property type="entry name" value="Restrct_endonuc-II-like"/>
</dbReference>
<protein>
    <recommendedName>
        <fullName evidence="1">Restriction endonuclease type IV Mrr domain-containing protein</fullName>
    </recommendedName>
</protein>
<dbReference type="GO" id="GO:0004519">
    <property type="term" value="F:endonuclease activity"/>
    <property type="evidence" value="ECO:0007669"/>
    <property type="project" value="InterPro"/>
</dbReference>
<dbReference type="EMBL" id="NJNR01000036">
    <property type="protein sequence ID" value="RDX07882.1"/>
    <property type="molecule type" value="Genomic_DNA"/>
</dbReference>
<sequence>MTLRVLAPGTIAALKETLRSAFWYKNDLRRFLLNCGVNQTLIGQLDWDHEYKRTLISQLIDGMSMNPQLYSEELLEVAVAVAKLGDPTWLLKVQGNGKELHDEAVERVRDFAARMKPIIENDEANRAAETRKIAAEKRQQTEAAMAAAVVNLKSEFGKITQMTDAQSRGYAFEKFLTKLFQTFDITTRGSYKINDEQIDGAFTLDNMDYLLEAKWQSKPIDAPEVVIFSDKVDNKLDNTLGVFISMSGFTKRAINNNHRHRPNVLLMDGSDLAAILDRAIDLPELIAKKKIHAAQTGEIMISAFQLVYS</sequence>
<dbReference type="GO" id="GO:0003677">
    <property type="term" value="F:DNA binding"/>
    <property type="evidence" value="ECO:0007669"/>
    <property type="project" value="InterPro"/>
</dbReference>
<dbReference type="Pfam" id="PF04471">
    <property type="entry name" value="Mrr_cat"/>
    <property type="match status" value="1"/>
</dbReference>
<dbReference type="InterPro" id="IPR011856">
    <property type="entry name" value="tRNA_endonuc-like_dom_sf"/>
</dbReference>